<evidence type="ECO:0000313" key="1">
    <source>
        <dbReference type="EMBL" id="MDO9708331.1"/>
    </source>
</evidence>
<evidence type="ECO:0008006" key="3">
    <source>
        <dbReference type="Google" id="ProtNLM"/>
    </source>
</evidence>
<dbReference type="Proteomes" id="UP001243009">
    <property type="component" value="Unassembled WGS sequence"/>
</dbReference>
<protein>
    <recommendedName>
        <fullName evidence="3">Muramidase</fullName>
    </recommendedName>
</protein>
<gene>
    <name evidence="1" type="ORF">Q7A36_08255</name>
</gene>
<accession>A0ABT9DWR1</accession>
<name>A0ABT9DWR1_9PROT</name>
<dbReference type="EMBL" id="JAUTWS010000006">
    <property type="protein sequence ID" value="MDO9708331.1"/>
    <property type="molecule type" value="Genomic_DNA"/>
</dbReference>
<evidence type="ECO:0000313" key="2">
    <source>
        <dbReference type="Proteomes" id="UP001243009"/>
    </source>
</evidence>
<keyword evidence="2" id="KW-1185">Reference proteome</keyword>
<proteinExistence type="predicted"/>
<reference evidence="1 2" key="1">
    <citation type="submission" date="2023-08" db="EMBL/GenBank/DDBJ databases">
        <title>The draft genome sequence of Paracraurococcus sp. LOR1-02.</title>
        <authorList>
            <person name="Kingkaew E."/>
            <person name="Tanasupawat S."/>
        </authorList>
    </citation>
    <scope>NUCLEOTIDE SEQUENCE [LARGE SCALE GENOMIC DNA]</scope>
    <source>
        <strain evidence="1 2">LOR1-02</strain>
    </source>
</reference>
<organism evidence="1 2">
    <name type="scientific">Paracraurococcus lichenis</name>
    <dbReference type="NCBI Taxonomy" id="3064888"/>
    <lineage>
        <taxon>Bacteria</taxon>
        <taxon>Pseudomonadati</taxon>
        <taxon>Pseudomonadota</taxon>
        <taxon>Alphaproteobacteria</taxon>
        <taxon>Acetobacterales</taxon>
        <taxon>Roseomonadaceae</taxon>
        <taxon>Paracraurococcus</taxon>
    </lineage>
</organism>
<dbReference type="RefSeq" id="WP_305103202.1">
    <property type="nucleotide sequence ID" value="NZ_JAUTWS010000006.1"/>
</dbReference>
<comment type="caution">
    <text evidence="1">The sequence shown here is derived from an EMBL/GenBank/DDBJ whole genome shotgun (WGS) entry which is preliminary data.</text>
</comment>
<sequence length="160" mass="17791">MDATVFRDTIVKPALLKLNRWSDAAEKLIMGTAAQESGLKFTRQIGGGPALGYFQMEPATHDDCWTNFINFRASLKSKLLSIRQAQGMPSAAELETDHVYAAAMARVRYMRAPESLPADGKGLARYWKQHYNTPLGAGTISEFIASWNRLLAPKPYDRIA</sequence>